<reference evidence="1 2" key="1">
    <citation type="submission" date="2018-08" db="EMBL/GenBank/DDBJ databases">
        <title>Genome Lactobacillus garii FI11369.</title>
        <authorList>
            <person name="Diaz M."/>
            <person name="Narbad A."/>
        </authorList>
    </citation>
    <scope>NUCLEOTIDE SEQUENCE [LARGE SCALE GENOMIC DNA]</scope>
    <source>
        <strain evidence="1 2">FI11369</strain>
    </source>
</reference>
<evidence type="ECO:0000313" key="1">
    <source>
        <dbReference type="EMBL" id="RRK11521.1"/>
    </source>
</evidence>
<dbReference type="Gene3D" id="3.40.50.1820">
    <property type="entry name" value="alpha/beta hydrolase"/>
    <property type="match status" value="1"/>
</dbReference>
<keyword evidence="2" id="KW-1185">Reference proteome</keyword>
<keyword evidence="1" id="KW-0378">Hydrolase</keyword>
<evidence type="ECO:0000313" key="2">
    <source>
        <dbReference type="Proteomes" id="UP000283633"/>
    </source>
</evidence>
<accession>A0A426DAD2</accession>
<dbReference type="InterPro" id="IPR010315">
    <property type="entry name" value="DUF915_hydro-like"/>
</dbReference>
<comment type="caution">
    <text evidence="1">The sequence shown here is derived from an EMBL/GenBank/DDBJ whole genome shotgun (WGS) entry which is preliminary data.</text>
</comment>
<dbReference type="PROSITE" id="PS51257">
    <property type="entry name" value="PROKAR_LIPOPROTEIN"/>
    <property type="match status" value="1"/>
</dbReference>
<dbReference type="EMBL" id="QWZQ01000004">
    <property type="protein sequence ID" value="RRK11521.1"/>
    <property type="molecule type" value="Genomic_DNA"/>
</dbReference>
<dbReference type="OrthoDB" id="503948at2"/>
<gene>
    <name evidence="1" type="ORF">D1831_02185</name>
</gene>
<dbReference type="AlphaFoldDB" id="A0A426DAD2"/>
<organism evidence="1 2">
    <name type="scientific">Lactiplantibacillus garii</name>
    <dbReference type="NCBI Taxonomy" id="2306423"/>
    <lineage>
        <taxon>Bacteria</taxon>
        <taxon>Bacillati</taxon>
        <taxon>Bacillota</taxon>
        <taxon>Bacilli</taxon>
        <taxon>Lactobacillales</taxon>
        <taxon>Lactobacillaceae</taxon>
        <taxon>Lactiplantibacillus</taxon>
    </lineage>
</organism>
<sequence length="293" mass="32396">MRRKVLRKLFRWFLLGVVVLIGLSGCGRTTKRSTSQSASTTQKKAAPWITSSVPTFYVHGFQGSANSTNTLIQHAEKTAHAHKVLVATVSTSGQVTLTGHWAAKTRNPIIQVVFKNNLAQYDQQSAWLSQVITAVKARHNFNRYNVVAHSAGCVATVNLLMTKQASNFPTINKLVTIAGPFDGVVGEDDVANQNSFLSNGQPKYQHAAYQLLAAKRQRFPRHVHLLNIVGNLDDGTNSDSLVTNVSARSIKYLLRGTGLNYTEKDFHGKNAQHSKLHENAKVALAVDRYLWHR</sequence>
<dbReference type="SUPFAM" id="SSF53474">
    <property type="entry name" value="alpha/beta-Hydrolases"/>
    <property type="match status" value="1"/>
</dbReference>
<dbReference type="Proteomes" id="UP000283633">
    <property type="component" value="Unassembled WGS sequence"/>
</dbReference>
<dbReference type="Pfam" id="PF06028">
    <property type="entry name" value="DUF915"/>
    <property type="match status" value="1"/>
</dbReference>
<dbReference type="InterPro" id="IPR029058">
    <property type="entry name" value="AB_hydrolase_fold"/>
</dbReference>
<protein>
    <submittedName>
        <fullName evidence="1">Alpha/beta hydrolase</fullName>
    </submittedName>
</protein>
<dbReference type="GO" id="GO:0016787">
    <property type="term" value="F:hydrolase activity"/>
    <property type="evidence" value="ECO:0007669"/>
    <property type="project" value="UniProtKB-KW"/>
</dbReference>
<name>A0A426DAD2_9LACO</name>
<proteinExistence type="predicted"/>